<proteinExistence type="inferred from homology"/>
<dbReference type="InterPro" id="IPR003722">
    <property type="entry name" value="Cbl_synth_CobH/CbiC"/>
</dbReference>
<protein>
    <submittedName>
        <fullName evidence="6">Cobalt-precorrin-8 methylmutase</fullName>
        <ecNumber evidence="6">5.4.99.60</ecNumber>
    </submittedName>
</protein>
<evidence type="ECO:0000256" key="1">
    <source>
        <dbReference type="ARBA" id="ARBA00004953"/>
    </source>
</evidence>
<organism evidence="6">
    <name type="scientific">Listeria monocytogenes</name>
    <dbReference type="NCBI Taxonomy" id="1639"/>
    <lineage>
        <taxon>Bacteria</taxon>
        <taxon>Bacillati</taxon>
        <taxon>Bacillota</taxon>
        <taxon>Bacilli</taxon>
        <taxon>Bacillales</taxon>
        <taxon>Listeriaceae</taxon>
        <taxon>Listeria</taxon>
    </lineage>
</organism>
<keyword evidence="4 6" id="KW-0413">Isomerase</keyword>
<gene>
    <name evidence="6" type="ORF">GCV89_02655</name>
</gene>
<keyword evidence="3" id="KW-0169">Cobalamin biosynthesis</keyword>
<dbReference type="NCBIfam" id="NF006137">
    <property type="entry name" value="PRK08286.1"/>
    <property type="match status" value="1"/>
</dbReference>
<name>A0A5M3EXG2_LISMN</name>
<evidence type="ECO:0000256" key="2">
    <source>
        <dbReference type="ARBA" id="ARBA00009774"/>
    </source>
</evidence>
<evidence type="ECO:0000256" key="4">
    <source>
        <dbReference type="ARBA" id="ARBA00023235"/>
    </source>
</evidence>
<evidence type="ECO:0000256" key="3">
    <source>
        <dbReference type="ARBA" id="ARBA00022573"/>
    </source>
</evidence>
<reference evidence="6" key="1">
    <citation type="submission" date="2019-10" db="EMBL/GenBank/DDBJ databases">
        <authorList>
            <consortium name="GenomeTrakr: Next Generation Sequencing Network for Food Pathogen Tracability"/>
        </authorList>
    </citation>
    <scope>NUCLEOTIDE SEQUENCE</scope>
    <source>
        <strain evidence="6">CFSAN085152</strain>
    </source>
</reference>
<dbReference type="AlphaFoldDB" id="A0A5M3EXG2"/>
<feature type="domain" description="Cobalamin biosynthesis precorrin-8X methylmutase CobH/CbiC" evidence="5">
    <location>
        <begin position="9"/>
        <end position="207"/>
    </location>
</feature>
<dbReference type="GO" id="GO:0016993">
    <property type="term" value="F:precorrin-8X methylmutase activity"/>
    <property type="evidence" value="ECO:0007669"/>
    <property type="project" value="InterPro"/>
</dbReference>
<sequence length="210" mass="23064">MNYIKNPAKIEEKSFEIIQQIIDDIRPDYTFQNKLEEAIIKRAIHTTADFDYLDSLVFQQDAIAKIIHVLQNKGTIFTDTNMALSGINKRLLDELGCKYHCYVSDPETMEIAKQHGITRSMAGIKLASLKDGPKLFVLGNAPTAVYKIIEMAENGQLQADAVVAVPVGFVGAAECKEEILETDIPAIVARGRKGGSNLAAAIINAILITM</sequence>
<dbReference type="InterPro" id="IPR036588">
    <property type="entry name" value="CobH/CbiC_sf"/>
</dbReference>
<dbReference type="EC" id="5.4.99.60" evidence="6"/>
<dbReference type="UniPathway" id="UPA00148"/>
<accession>A0A5M3EXG2</accession>
<dbReference type="PANTHER" id="PTHR43588:SF1">
    <property type="entry name" value="COBALT-PRECORRIN-8 METHYLMUTASE"/>
    <property type="match status" value="1"/>
</dbReference>
<dbReference type="SUPFAM" id="SSF63965">
    <property type="entry name" value="Precorrin-8X methylmutase CbiC/CobH"/>
    <property type="match status" value="1"/>
</dbReference>
<comment type="similarity">
    <text evidence="2">Belongs to the CobH/CbiC family.</text>
</comment>
<dbReference type="GO" id="GO:0009236">
    <property type="term" value="P:cobalamin biosynthetic process"/>
    <property type="evidence" value="ECO:0007669"/>
    <property type="project" value="UniProtKB-UniPathway"/>
</dbReference>
<dbReference type="Pfam" id="PF02570">
    <property type="entry name" value="CbiC"/>
    <property type="match status" value="1"/>
</dbReference>
<evidence type="ECO:0000259" key="5">
    <source>
        <dbReference type="Pfam" id="PF02570"/>
    </source>
</evidence>
<comment type="caution">
    <text evidence="6">The sequence shown here is derived from an EMBL/GenBank/DDBJ whole genome shotgun (WGS) entry which is preliminary data.</text>
</comment>
<evidence type="ECO:0000313" key="6">
    <source>
        <dbReference type="EMBL" id="EDH0936886.1"/>
    </source>
</evidence>
<dbReference type="EMBL" id="AAMGJA010000001">
    <property type="protein sequence ID" value="EDH0936886.1"/>
    <property type="molecule type" value="Genomic_DNA"/>
</dbReference>
<dbReference type="Gene3D" id="3.40.50.10230">
    <property type="entry name" value="Cobalamin biosynthesis CobH/CbiC, precorrin-8X methylmutase"/>
    <property type="match status" value="1"/>
</dbReference>
<dbReference type="GO" id="GO:0043778">
    <property type="term" value="F:cobalt-precorrin-8 methylmutase activity"/>
    <property type="evidence" value="ECO:0007669"/>
    <property type="project" value="UniProtKB-EC"/>
</dbReference>
<dbReference type="PANTHER" id="PTHR43588">
    <property type="entry name" value="COBALT-PRECORRIN-8 METHYLMUTASE"/>
    <property type="match status" value="1"/>
</dbReference>
<comment type="pathway">
    <text evidence="1">Cofactor biosynthesis; adenosylcobalamin biosynthesis.</text>
</comment>